<keyword evidence="3 6" id="KW-1015">Disulfide bond</keyword>
<dbReference type="RefSeq" id="WP_249317695.1">
    <property type="nucleotide sequence ID" value="NZ_JACRSN010000001.1"/>
</dbReference>
<dbReference type="EMBL" id="JACRSN010000001">
    <property type="protein sequence ID" value="MBC8532498.1"/>
    <property type="molecule type" value="Genomic_DNA"/>
</dbReference>
<keyword evidence="5 6" id="KW-0676">Redox-active center</keyword>
<evidence type="ECO:0000256" key="1">
    <source>
        <dbReference type="ARBA" id="ARBA00022490"/>
    </source>
</evidence>
<dbReference type="GO" id="GO:0042026">
    <property type="term" value="P:protein refolding"/>
    <property type="evidence" value="ECO:0007669"/>
    <property type="project" value="TreeGrafter"/>
</dbReference>
<comment type="function">
    <text evidence="6">Redox regulated molecular chaperone. Protects both thermally unfolding and oxidatively damaged proteins from irreversible aggregation. Plays an important role in the bacterial defense system toward oxidative stress.</text>
</comment>
<dbReference type="Pfam" id="PF01430">
    <property type="entry name" value="HSP33"/>
    <property type="match status" value="1"/>
</dbReference>
<dbReference type="GO" id="GO:0005737">
    <property type="term" value="C:cytoplasm"/>
    <property type="evidence" value="ECO:0007669"/>
    <property type="project" value="UniProtKB-SubCell"/>
</dbReference>
<dbReference type="GO" id="GO:0051082">
    <property type="term" value="F:unfolded protein binding"/>
    <property type="evidence" value="ECO:0007669"/>
    <property type="project" value="UniProtKB-UniRule"/>
</dbReference>
<dbReference type="Gene3D" id="3.90.1280.10">
    <property type="entry name" value="HSP33 redox switch-like"/>
    <property type="match status" value="1"/>
</dbReference>
<dbReference type="CDD" id="cd00498">
    <property type="entry name" value="Hsp33"/>
    <property type="match status" value="1"/>
</dbReference>
<dbReference type="InterPro" id="IPR000397">
    <property type="entry name" value="Heat_shock_Hsp33"/>
</dbReference>
<comment type="subcellular location">
    <subcellularLocation>
        <location evidence="6">Cytoplasm</location>
    </subcellularLocation>
</comment>
<dbReference type="SUPFAM" id="SSF118352">
    <property type="entry name" value="HSP33 redox switch-like"/>
    <property type="match status" value="1"/>
</dbReference>
<dbReference type="NCBIfam" id="NF001033">
    <property type="entry name" value="PRK00114.1"/>
    <property type="match status" value="1"/>
</dbReference>
<keyword evidence="4 6" id="KW-0143">Chaperone</keyword>
<proteinExistence type="inferred from homology"/>
<keyword evidence="1 6" id="KW-0963">Cytoplasm</keyword>
<dbReference type="AlphaFoldDB" id="A0A926D6W2"/>
<dbReference type="HAMAP" id="MF_00117">
    <property type="entry name" value="HslO"/>
    <property type="match status" value="1"/>
</dbReference>
<sequence>MLHSYLRSAMSQDGSARLIFADTTAIVQRAADLHTLSRTATAALGRTLTATSIMGYLLNDEKSTVTVQVKGDGPLGSIVCVSDSHGNVRGYVDHPQLELPPNDKGKIDVGGAVGKGILYVSKDLGLATPYIGQSPLVTGEIAEDITEYFAKSEQTPSVCALGVRVNRDGSCKAAGGFLLQLLPFADEAVIPKLEANISKIDSVSALIAEEKTAEEIIALVFDGIPFDLFDPAQIEYRCTCSRERYHRALLGLEKNDLEKLRADGKPIEACCQFCGAKYVFTPEELQASSEA</sequence>
<evidence type="ECO:0000313" key="7">
    <source>
        <dbReference type="EMBL" id="MBC8532498.1"/>
    </source>
</evidence>
<dbReference type="GO" id="GO:0044183">
    <property type="term" value="F:protein folding chaperone"/>
    <property type="evidence" value="ECO:0007669"/>
    <property type="project" value="TreeGrafter"/>
</dbReference>
<keyword evidence="2 6" id="KW-0862">Zinc</keyword>
<gene>
    <name evidence="6 7" type="primary">hslO</name>
    <name evidence="7" type="ORF">IAG03_00485</name>
</gene>
<name>A0A926D6W2_9FIRM</name>
<keyword evidence="8" id="KW-1185">Reference proteome</keyword>
<dbReference type="PANTHER" id="PTHR30111">
    <property type="entry name" value="33 KDA CHAPERONIN"/>
    <property type="match status" value="1"/>
</dbReference>
<evidence type="ECO:0000256" key="6">
    <source>
        <dbReference type="HAMAP-Rule" id="MF_00117"/>
    </source>
</evidence>
<protein>
    <recommendedName>
        <fullName evidence="6">33 kDa chaperonin</fullName>
    </recommendedName>
    <alternativeName>
        <fullName evidence="6">Heat shock protein 33 homolog</fullName>
        <shortName evidence="6">HSP33</shortName>
    </alternativeName>
</protein>
<reference evidence="7" key="1">
    <citation type="submission" date="2020-08" db="EMBL/GenBank/DDBJ databases">
        <title>Genome public.</title>
        <authorList>
            <person name="Liu C."/>
            <person name="Sun Q."/>
        </authorList>
    </citation>
    <scope>NUCLEOTIDE SEQUENCE</scope>
    <source>
        <strain evidence="7">NSJ-40</strain>
    </source>
</reference>
<dbReference type="SUPFAM" id="SSF64397">
    <property type="entry name" value="Hsp33 domain"/>
    <property type="match status" value="1"/>
</dbReference>
<comment type="caution">
    <text evidence="7">The sequence shown here is derived from an EMBL/GenBank/DDBJ whole genome shotgun (WGS) entry which is preliminary data.</text>
</comment>
<accession>A0A926D6W2</accession>
<dbReference type="PIRSF" id="PIRSF005261">
    <property type="entry name" value="Heat_shock_Hsp33"/>
    <property type="match status" value="1"/>
</dbReference>
<dbReference type="InterPro" id="IPR016154">
    <property type="entry name" value="Heat_shock_Hsp33_C"/>
</dbReference>
<dbReference type="InterPro" id="IPR016153">
    <property type="entry name" value="Heat_shock_Hsp33_N"/>
</dbReference>
<dbReference type="Proteomes" id="UP000651482">
    <property type="component" value="Unassembled WGS sequence"/>
</dbReference>
<evidence type="ECO:0000256" key="2">
    <source>
        <dbReference type="ARBA" id="ARBA00022833"/>
    </source>
</evidence>
<dbReference type="Gene3D" id="3.55.30.10">
    <property type="entry name" value="Hsp33 domain"/>
    <property type="match status" value="1"/>
</dbReference>
<comment type="PTM">
    <text evidence="6">Under oxidizing conditions two disulfide bonds are formed involving the reactive cysteines. Under reducing conditions zinc is bound to the reactive cysteines and the protein is inactive.</text>
</comment>
<evidence type="ECO:0000256" key="3">
    <source>
        <dbReference type="ARBA" id="ARBA00023157"/>
    </source>
</evidence>
<dbReference type="PANTHER" id="PTHR30111:SF1">
    <property type="entry name" value="33 KDA CHAPERONIN"/>
    <property type="match status" value="1"/>
</dbReference>
<evidence type="ECO:0000256" key="5">
    <source>
        <dbReference type="ARBA" id="ARBA00023284"/>
    </source>
</evidence>
<feature type="disulfide bond" description="Redox-active" evidence="6">
    <location>
        <begin position="238"/>
        <end position="240"/>
    </location>
</feature>
<comment type="similarity">
    <text evidence="6">Belongs to the HSP33 family.</text>
</comment>
<organism evidence="7 8">
    <name type="scientific">Yeguia hominis</name>
    <dbReference type="NCBI Taxonomy" id="2763662"/>
    <lineage>
        <taxon>Bacteria</taxon>
        <taxon>Bacillati</taxon>
        <taxon>Bacillota</taxon>
        <taxon>Clostridia</taxon>
        <taxon>Eubacteriales</taxon>
        <taxon>Yeguiaceae</taxon>
        <taxon>Yeguia</taxon>
    </lineage>
</organism>
<evidence type="ECO:0000313" key="8">
    <source>
        <dbReference type="Proteomes" id="UP000651482"/>
    </source>
</evidence>
<evidence type="ECO:0000256" key="4">
    <source>
        <dbReference type="ARBA" id="ARBA00023186"/>
    </source>
</evidence>
<feature type="disulfide bond" description="Redox-active" evidence="6">
    <location>
        <begin position="271"/>
        <end position="274"/>
    </location>
</feature>